<dbReference type="RefSeq" id="WP_150256292.1">
    <property type="nucleotide sequence ID" value="NZ_CP029189.1"/>
</dbReference>
<dbReference type="SUPFAM" id="SSF47090">
    <property type="entry name" value="PGBD-like"/>
    <property type="match status" value="1"/>
</dbReference>
<dbReference type="InterPro" id="IPR036366">
    <property type="entry name" value="PGBDSf"/>
</dbReference>
<organism evidence="3 4">
    <name type="scientific">Streptomyces venezuelae</name>
    <dbReference type="NCBI Taxonomy" id="54571"/>
    <lineage>
        <taxon>Bacteria</taxon>
        <taxon>Bacillati</taxon>
        <taxon>Actinomycetota</taxon>
        <taxon>Actinomycetes</taxon>
        <taxon>Kitasatosporales</taxon>
        <taxon>Streptomycetaceae</taxon>
        <taxon>Streptomyces</taxon>
    </lineage>
</organism>
<dbReference type="OrthoDB" id="9815541at2"/>
<gene>
    <name evidence="3" type="ORF">DEJ51_03950</name>
</gene>
<feature type="signal peptide" evidence="1">
    <location>
        <begin position="1"/>
        <end position="31"/>
    </location>
</feature>
<proteinExistence type="predicted"/>
<evidence type="ECO:0000313" key="4">
    <source>
        <dbReference type="Proteomes" id="UP000324101"/>
    </source>
</evidence>
<evidence type="ECO:0000256" key="1">
    <source>
        <dbReference type="SAM" id="SignalP"/>
    </source>
</evidence>
<feature type="domain" description="Peptidoglycan binding-like" evidence="2">
    <location>
        <begin position="65"/>
        <end position="126"/>
    </location>
</feature>
<reference evidence="3 4" key="1">
    <citation type="submission" date="2018-05" db="EMBL/GenBank/DDBJ databases">
        <title>Streptomyces venezuelae.</title>
        <authorList>
            <person name="Kim W."/>
            <person name="Lee N."/>
            <person name="Cho B.-K."/>
        </authorList>
    </citation>
    <scope>NUCLEOTIDE SEQUENCE [LARGE SCALE GENOMIC DNA]</scope>
    <source>
        <strain evidence="3 4">ATCC 21018</strain>
    </source>
</reference>
<evidence type="ECO:0000313" key="3">
    <source>
        <dbReference type="EMBL" id="QES53502.1"/>
    </source>
</evidence>
<dbReference type="InterPro" id="IPR002477">
    <property type="entry name" value="Peptidoglycan-bd-like"/>
</dbReference>
<sequence>MNTIRRTTTRVGVLGAALLMAAGFTAPQASAQAGYLESCTNQAGTRWAANGWPVPAVNLARGSTGDCVRALQWALVRTGFVNSADAPGFIDGAFGPRTEAAVLRFQSTYPRETGGPDGIVGIRTWGYLIPAAEG</sequence>
<keyword evidence="1" id="KW-0732">Signal</keyword>
<evidence type="ECO:0000259" key="2">
    <source>
        <dbReference type="Pfam" id="PF01471"/>
    </source>
</evidence>
<dbReference type="InterPro" id="IPR036365">
    <property type="entry name" value="PGBD-like_sf"/>
</dbReference>
<feature type="chain" id="PRO_5024853916" description="Peptidoglycan binding-like domain-containing protein" evidence="1">
    <location>
        <begin position="32"/>
        <end position="134"/>
    </location>
</feature>
<protein>
    <recommendedName>
        <fullName evidence="2">Peptidoglycan binding-like domain-containing protein</fullName>
    </recommendedName>
</protein>
<dbReference type="AlphaFoldDB" id="A0A5P2DEH5"/>
<dbReference type="Gene3D" id="1.10.101.10">
    <property type="entry name" value="PGBD-like superfamily/PGBD"/>
    <property type="match status" value="1"/>
</dbReference>
<dbReference type="EMBL" id="CP029189">
    <property type="protein sequence ID" value="QES53502.1"/>
    <property type="molecule type" value="Genomic_DNA"/>
</dbReference>
<accession>A0A5P2DEH5</accession>
<dbReference type="Pfam" id="PF01471">
    <property type="entry name" value="PG_binding_1"/>
    <property type="match status" value="1"/>
</dbReference>
<name>A0A5P2DEH5_STRVZ</name>
<dbReference type="Proteomes" id="UP000324101">
    <property type="component" value="Chromosome"/>
</dbReference>